<dbReference type="PANTHER" id="PTHR24223:SF456">
    <property type="entry name" value="MULTIDRUG RESISTANCE-ASSOCIATED PROTEIN LETHAL(2)03659"/>
    <property type="match status" value="1"/>
</dbReference>
<dbReference type="Gene3D" id="3.40.50.300">
    <property type="entry name" value="P-loop containing nucleotide triphosphate hydrolases"/>
    <property type="match status" value="1"/>
</dbReference>
<dbReference type="GO" id="GO:0140359">
    <property type="term" value="F:ABC-type transporter activity"/>
    <property type="evidence" value="ECO:0007669"/>
    <property type="project" value="InterPro"/>
</dbReference>
<keyword evidence="10" id="KW-0325">Glycoprotein</keyword>
<dbReference type="FunFam" id="3.40.50.300:FF:002145">
    <property type="entry name" value="ABC transporter (MsbA subfamily)"/>
    <property type="match status" value="1"/>
</dbReference>
<keyword evidence="16" id="KW-1185">Reference proteome</keyword>
<protein>
    <submittedName>
        <fullName evidence="15">ATP-binding cassette transporter sub-family C member 9</fullName>
    </submittedName>
</protein>
<dbReference type="InterPro" id="IPR050173">
    <property type="entry name" value="ABC_transporter_C-like"/>
</dbReference>
<feature type="non-terminal residue" evidence="15">
    <location>
        <position position="450"/>
    </location>
</feature>
<proteinExistence type="inferred from homology"/>
<evidence type="ECO:0000256" key="1">
    <source>
        <dbReference type="ARBA" id="ARBA00004651"/>
    </source>
</evidence>
<evidence type="ECO:0000256" key="11">
    <source>
        <dbReference type="SAM" id="MobiDB-lite"/>
    </source>
</evidence>
<evidence type="ECO:0000256" key="6">
    <source>
        <dbReference type="ARBA" id="ARBA00022741"/>
    </source>
</evidence>
<evidence type="ECO:0000259" key="14">
    <source>
        <dbReference type="PROSITE" id="PS50929"/>
    </source>
</evidence>
<gene>
    <name evidence="15" type="ORF">FKW44_021567</name>
</gene>
<comment type="similarity">
    <text evidence="2">Belongs to the ABC transporter superfamily. ABCC family. Conjugate transporter (TC 3.A.1.208) subfamily.</text>
</comment>
<feature type="domain" description="ABC transporter" evidence="13">
    <location>
        <begin position="204"/>
        <end position="442"/>
    </location>
</feature>
<keyword evidence="7 15" id="KW-0067">ATP-binding</keyword>
<keyword evidence="6" id="KW-0547">Nucleotide-binding</keyword>
<dbReference type="AlphaFoldDB" id="A0A7T8GRF9"/>
<dbReference type="InterPro" id="IPR036640">
    <property type="entry name" value="ABC1_TM_sf"/>
</dbReference>
<evidence type="ECO:0000256" key="9">
    <source>
        <dbReference type="ARBA" id="ARBA00023136"/>
    </source>
</evidence>
<dbReference type="SUPFAM" id="SSF90123">
    <property type="entry name" value="ABC transporter transmembrane region"/>
    <property type="match status" value="1"/>
</dbReference>
<feature type="transmembrane region" description="Helical" evidence="12">
    <location>
        <begin position="48"/>
        <end position="67"/>
    </location>
</feature>
<evidence type="ECO:0000256" key="8">
    <source>
        <dbReference type="ARBA" id="ARBA00022989"/>
    </source>
</evidence>
<dbReference type="InterPro" id="IPR003439">
    <property type="entry name" value="ABC_transporter-like_ATP-bd"/>
</dbReference>
<evidence type="ECO:0000313" key="16">
    <source>
        <dbReference type="Proteomes" id="UP000595437"/>
    </source>
</evidence>
<comment type="subcellular location">
    <subcellularLocation>
        <location evidence="1">Cell membrane</location>
        <topology evidence="1">Multi-pass membrane protein</topology>
    </subcellularLocation>
</comment>
<evidence type="ECO:0000256" key="2">
    <source>
        <dbReference type="ARBA" id="ARBA00009726"/>
    </source>
</evidence>
<dbReference type="InterPro" id="IPR011527">
    <property type="entry name" value="ABC1_TM_dom"/>
</dbReference>
<dbReference type="PROSITE" id="PS50893">
    <property type="entry name" value="ABC_TRANSPORTER_2"/>
    <property type="match status" value="1"/>
</dbReference>
<dbReference type="EMBL" id="CP045905">
    <property type="protein sequence ID" value="QQP36454.1"/>
    <property type="molecule type" value="Genomic_DNA"/>
</dbReference>
<reference evidence="16" key="1">
    <citation type="submission" date="2021-01" db="EMBL/GenBank/DDBJ databases">
        <title>Caligus Genome Assembly.</title>
        <authorList>
            <person name="Gallardo-Escarate C."/>
        </authorList>
    </citation>
    <scope>NUCLEOTIDE SEQUENCE [LARGE SCALE GENOMIC DNA]</scope>
</reference>
<keyword evidence="3" id="KW-0813">Transport</keyword>
<sequence>ISYWKGHKSDLPRRLHSGSEASSLHSEDDHGDIYMLGRSGRESHSEPLFLIFALPMITIYWWLQHFYRRSSRELQRLDSITRAPVLSHFADTLSGLITVRAFGEENRFINELCEKVDTNTSAFLILQSGCRWLGVYLDAKKWFFPSIHWTERQLQLIGPNLPGLGCQYTNFPSEEEDFSAFEAVHRASLPSSRRNFLFKSREKHEEEDVRVSGDFLENDSEALIIRIDDRPGCSRASLWKSLTDKSGKSTLLMGIVRLSRVLQGSITINGININSIPLTSLRKFVLTIPQDAVLFSGTIRSNLDPDNAFSDMQIWNVLDKAGSSKMVQGFPDGLDTTVTENGDNFSLGQRQELNILKALLRRPRVVILDESTSALDPKREVTLHNTLLEAFEDSTLISVAHRLSNIVGYERVLVMGEGRILEDGNPKELLKKPMGFFSALWRAAGEKPVS</sequence>
<dbReference type="GO" id="GO:0005886">
    <property type="term" value="C:plasma membrane"/>
    <property type="evidence" value="ECO:0007669"/>
    <property type="project" value="UniProtKB-SubCell"/>
</dbReference>
<accession>A0A7T8GRF9</accession>
<keyword evidence="9 12" id="KW-0472">Membrane</keyword>
<evidence type="ECO:0000256" key="3">
    <source>
        <dbReference type="ARBA" id="ARBA00022448"/>
    </source>
</evidence>
<evidence type="ECO:0000256" key="5">
    <source>
        <dbReference type="ARBA" id="ARBA00022692"/>
    </source>
</evidence>
<dbReference type="GO" id="GO:0005524">
    <property type="term" value="F:ATP binding"/>
    <property type="evidence" value="ECO:0007669"/>
    <property type="project" value="UniProtKB-KW"/>
</dbReference>
<organism evidence="15 16">
    <name type="scientific">Caligus rogercresseyi</name>
    <name type="common">Sea louse</name>
    <dbReference type="NCBI Taxonomy" id="217165"/>
    <lineage>
        <taxon>Eukaryota</taxon>
        <taxon>Metazoa</taxon>
        <taxon>Ecdysozoa</taxon>
        <taxon>Arthropoda</taxon>
        <taxon>Crustacea</taxon>
        <taxon>Multicrustacea</taxon>
        <taxon>Hexanauplia</taxon>
        <taxon>Copepoda</taxon>
        <taxon>Siphonostomatoida</taxon>
        <taxon>Caligidae</taxon>
        <taxon>Caligus</taxon>
    </lineage>
</organism>
<evidence type="ECO:0000256" key="7">
    <source>
        <dbReference type="ARBA" id="ARBA00022840"/>
    </source>
</evidence>
<dbReference type="SUPFAM" id="SSF52540">
    <property type="entry name" value="P-loop containing nucleoside triphosphate hydrolases"/>
    <property type="match status" value="1"/>
</dbReference>
<evidence type="ECO:0000256" key="12">
    <source>
        <dbReference type="SAM" id="Phobius"/>
    </source>
</evidence>
<evidence type="ECO:0000259" key="13">
    <source>
        <dbReference type="PROSITE" id="PS50893"/>
    </source>
</evidence>
<evidence type="ECO:0000256" key="10">
    <source>
        <dbReference type="ARBA" id="ARBA00023180"/>
    </source>
</evidence>
<dbReference type="InterPro" id="IPR027417">
    <property type="entry name" value="P-loop_NTPase"/>
</dbReference>
<dbReference type="OrthoDB" id="6347324at2759"/>
<dbReference type="Proteomes" id="UP000595437">
    <property type="component" value="Chromosome 16"/>
</dbReference>
<keyword evidence="8 12" id="KW-1133">Transmembrane helix</keyword>
<dbReference type="GO" id="GO:0016887">
    <property type="term" value="F:ATP hydrolysis activity"/>
    <property type="evidence" value="ECO:0007669"/>
    <property type="project" value="InterPro"/>
</dbReference>
<name>A0A7T8GRF9_CALRO</name>
<dbReference type="PROSITE" id="PS50929">
    <property type="entry name" value="ABC_TM1F"/>
    <property type="match status" value="1"/>
</dbReference>
<dbReference type="PANTHER" id="PTHR24223">
    <property type="entry name" value="ATP-BINDING CASSETTE SUB-FAMILY C"/>
    <property type="match status" value="1"/>
</dbReference>
<evidence type="ECO:0000313" key="15">
    <source>
        <dbReference type="EMBL" id="QQP36454.1"/>
    </source>
</evidence>
<dbReference type="Gene3D" id="1.20.1560.10">
    <property type="entry name" value="ABC transporter type 1, transmembrane domain"/>
    <property type="match status" value="1"/>
</dbReference>
<feature type="region of interest" description="Disordered" evidence="11">
    <location>
        <begin position="1"/>
        <end position="27"/>
    </location>
</feature>
<dbReference type="Pfam" id="PF00005">
    <property type="entry name" value="ABC_tran"/>
    <property type="match status" value="1"/>
</dbReference>
<feature type="domain" description="ABC transmembrane type-1" evidence="14">
    <location>
        <begin position="47"/>
        <end position="133"/>
    </location>
</feature>
<evidence type="ECO:0000256" key="4">
    <source>
        <dbReference type="ARBA" id="ARBA00022475"/>
    </source>
</evidence>
<keyword evidence="5 12" id="KW-0812">Transmembrane</keyword>
<keyword evidence="4" id="KW-1003">Cell membrane</keyword>
<dbReference type="Pfam" id="PF00664">
    <property type="entry name" value="ABC_membrane"/>
    <property type="match status" value="1"/>
</dbReference>